<gene>
    <name evidence="1" type="ORF">Tco_0939136</name>
</gene>
<reference evidence="1" key="2">
    <citation type="submission" date="2022-01" db="EMBL/GenBank/DDBJ databases">
        <authorList>
            <person name="Yamashiro T."/>
            <person name="Shiraishi A."/>
            <person name="Satake H."/>
            <person name="Nakayama K."/>
        </authorList>
    </citation>
    <scope>NUCLEOTIDE SEQUENCE</scope>
</reference>
<dbReference type="EMBL" id="BQNB010015373">
    <property type="protein sequence ID" value="GJT39271.1"/>
    <property type="molecule type" value="Genomic_DNA"/>
</dbReference>
<sequence length="154" mass="17350">MESCDSRWLKPTARRSTSRRLKGSFVISREPLYGSLVFEDLVLNLPDFSDVIYAGDGVIKAVRLGIFVPISSQTVRDLPRNLPLDRVEGLVKMEILLDANIKNKLWVFLTGLLTLLVHDESDSKTFMSIPQRFNSDESSISSSLRIPDEQALPQ</sequence>
<reference evidence="1" key="1">
    <citation type="journal article" date="2022" name="Int. J. Mol. Sci.">
        <title>Draft Genome of Tanacetum Coccineum: Genomic Comparison of Closely Related Tanacetum-Family Plants.</title>
        <authorList>
            <person name="Yamashiro T."/>
            <person name="Shiraishi A."/>
            <person name="Nakayama K."/>
            <person name="Satake H."/>
        </authorList>
    </citation>
    <scope>NUCLEOTIDE SEQUENCE</scope>
</reference>
<protein>
    <submittedName>
        <fullName evidence="1">Uncharacterized protein</fullName>
    </submittedName>
</protein>
<evidence type="ECO:0000313" key="1">
    <source>
        <dbReference type="EMBL" id="GJT39271.1"/>
    </source>
</evidence>
<evidence type="ECO:0000313" key="2">
    <source>
        <dbReference type="Proteomes" id="UP001151760"/>
    </source>
</evidence>
<proteinExistence type="predicted"/>
<accession>A0ABQ5DLX6</accession>
<name>A0ABQ5DLX6_9ASTR</name>
<comment type="caution">
    <text evidence="1">The sequence shown here is derived from an EMBL/GenBank/DDBJ whole genome shotgun (WGS) entry which is preliminary data.</text>
</comment>
<keyword evidence="2" id="KW-1185">Reference proteome</keyword>
<dbReference type="Proteomes" id="UP001151760">
    <property type="component" value="Unassembled WGS sequence"/>
</dbReference>
<organism evidence="1 2">
    <name type="scientific">Tanacetum coccineum</name>
    <dbReference type="NCBI Taxonomy" id="301880"/>
    <lineage>
        <taxon>Eukaryota</taxon>
        <taxon>Viridiplantae</taxon>
        <taxon>Streptophyta</taxon>
        <taxon>Embryophyta</taxon>
        <taxon>Tracheophyta</taxon>
        <taxon>Spermatophyta</taxon>
        <taxon>Magnoliopsida</taxon>
        <taxon>eudicotyledons</taxon>
        <taxon>Gunneridae</taxon>
        <taxon>Pentapetalae</taxon>
        <taxon>asterids</taxon>
        <taxon>campanulids</taxon>
        <taxon>Asterales</taxon>
        <taxon>Asteraceae</taxon>
        <taxon>Asteroideae</taxon>
        <taxon>Anthemideae</taxon>
        <taxon>Anthemidinae</taxon>
        <taxon>Tanacetum</taxon>
    </lineage>
</organism>